<gene>
    <name evidence="2" type="ORF">ASZ90_002372</name>
</gene>
<dbReference type="SUPFAM" id="SSF53335">
    <property type="entry name" value="S-adenosyl-L-methionine-dependent methyltransferases"/>
    <property type="match status" value="1"/>
</dbReference>
<name>A0A0W8G3P6_9ZZZZ</name>
<dbReference type="EMBL" id="LNQE01000290">
    <property type="protein sequence ID" value="KUG27770.1"/>
    <property type="molecule type" value="Genomic_DNA"/>
</dbReference>
<dbReference type="InterPro" id="IPR029063">
    <property type="entry name" value="SAM-dependent_MTases_sf"/>
</dbReference>
<feature type="domain" description="Methyltransferase FkbM" evidence="1">
    <location>
        <begin position="490"/>
        <end position="634"/>
    </location>
</feature>
<dbReference type="PANTHER" id="PTHR36973:SF4">
    <property type="entry name" value="NODULATION PROTEIN"/>
    <property type="match status" value="1"/>
</dbReference>
<dbReference type="AlphaFoldDB" id="A0A0W8G3P6"/>
<reference evidence="2" key="1">
    <citation type="journal article" date="2015" name="Proc. Natl. Acad. Sci. U.S.A.">
        <title>Networks of energetic and metabolic interactions define dynamics in microbial communities.</title>
        <authorList>
            <person name="Embree M."/>
            <person name="Liu J.K."/>
            <person name="Al-Bassam M.M."/>
            <person name="Zengler K."/>
        </authorList>
    </citation>
    <scope>NUCLEOTIDE SEQUENCE</scope>
</reference>
<sequence>MYNVLISGNIYHEDIKHIRDAPNVQIRTVNIFDRIKNLKNFLNLCEKQDLVIFRLVGRRPSSFIELLKNENLLDTYVNLKCKKVFWSQDSHHSYPHEVSVQDYFDRCYIAHSKYGKHFDQKKFFYLPCCYTAGSLDDLYEISAIEFKKERDIGSFYVQYSIGDRNLVYAKIASILKRQNLSYTFARYYGTNEEYPYGNLKWGIKTSRVNVNVSLMDDLNIRNFEVIAMNGVLLTNKLDEHGNIDLDYSLTHFYQRDLSDFETKLQESLDDTRRKQTWISIYNGHCLTHRYLTIINNELGENLHTEKLPVDFELAMTPYPATKTIHDLGHAGVITYDEKALFISAMKDVANQKLPFRILLELYRGLNPDDEQGVRLEILEEMRLFVSKNVSDDILYLYWLFFLTSMSDDIDEVQKSFVPISKSKAYHDFIRHYSQNGVSLADPKRYQSNLKIFNTAVNSIGILNWRDTDVSGEKNFLIHHLHAMDTPVVFDVGANNGSYSDLVKEINPKAVVYAFEPNKNSFTKLKASARKGNYFAFNIGFSDVASQQAMYDYSDASGSVHATLYPEVFQILHKYEPAQTRITLSTIDDFLSVHDIGRIDLLKIDVEGHEWHVLKGATGALGRGVIDCIQFEFNEMNVTSRVFLKDFYELLPGYRFYRLLPEGLLPLENYRPLTHEIFAFQNIVAMRNTEMTAQPGA</sequence>
<dbReference type="InterPro" id="IPR053188">
    <property type="entry name" value="FkbM_Methyltransferase"/>
</dbReference>
<proteinExistence type="predicted"/>
<dbReference type="GO" id="GO:0008171">
    <property type="term" value="F:O-methyltransferase activity"/>
    <property type="evidence" value="ECO:0007669"/>
    <property type="project" value="TreeGrafter"/>
</dbReference>
<evidence type="ECO:0000313" key="2">
    <source>
        <dbReference type="EMBL" id="KUG27770.1"/>
    </source>
</evidence>
<dbReference type="PANTHER" id="PTHR36973">
    <property type="entry name" value="SLL1456 PROTEIN-RELATED"/>
    <property type="match status" value="1"/>
</dbReference>
<organism evidence="2">
    <name type="scientific">hydrocarbon metagenome</name>
    <dbReference type="NCBI Taxonomy" id="938273"/>
    <lineage>
        <taxon>unclassified sequences</taxon>
        <taxon>metagenomes</taxon>
        <taxon>ecological metagenomes</taxon>
    </lineage>
</organism>
<comment type="caution">
    <text evidence="2">The sequence shown here is derived from an EMBL/GenBank/DDBJ whole genome shotgun (WGS) entry which is preliminary data.</text>
</comment>
<evidence type="ECO:0000259" key="1">
    <source>
        <dbReference type="Pfam" id="PF05050"/>
    </source>
</evidence>
<protein>
    <recommendedName>
        <fullName evidence="1">Methyltransferase FkbM domain-containing protein</fullName>
    </recommendedName>
</protein>
<dbReference type="Gene3D" id="3.40.50.150">
    <property type="entry name" value="Vaccinia Virus protein VP39"/>
    <property type="match status" value="1"/>
</dbReference>
<dbReference type="Pfam" id="PF05050">
    <property type="entry name" value="Methyltransf_21"/>
    <property type="match status" value="1"/>
</dbReference>
<dbReference type="NCBIfam" id="TIGR01444">
    <property type="entry name" value="fkbM_fam"/>
    <property type="match status" value="1"/>
</dbReference>
<dbReference type="InterPro" id="IPR006342">
    <property type="entry name" value="FkbM_mtfrase"/>
</dbReference>
<accession>A0A0W8G3P6</accession>